<feature type="region of interest" description="Disordered" evidence="3">
    <location>
        <begin position="483"/>
        <end position="503"/>
    </location>
</feature>
<dbReference type="Proteomes" id="UP000315783">
    <property type="component" value="Unassembled WGS sequence"/>
</dbReference>
<dbReference type="GO" id="GO:0019760">
    <property type="term" value="P:glucosinolate metabolic process"/>
    <property type="evidence" value="ECO:0007669"/>
    <property type="project" value="UniProtKB-ARBA"/>
</dbReference>
<dbReference type="Gene3D" id="2.120.10.80">
    <property type="entry name" value="Kelch-type beta propeller"/>
    <property type="match status" value="2"/>
</dbReference>
<name>A0A545UZS9_9HYPO</name>
<keyword evidence="5" id="KW-1185">Reference proteome</keyword>
<evidence type="ECO:0000256" key="2">
    <source>
        <dbReference type="ARBA" id="ARBA00023004"/>
    </source>
</evidence>
<comment type="caution">
    <text evidence="4">The sequence shown here is derived from an EMBL/GenBank/DDBJ whole genome shotgun (WGS) entry which is preliminary data.</text>
</comment>
<dbReference type="InterPro" id="IPR006652">
    <property type="entry name" value="Kelch_1"/>
</dbReference>
<feature type="compositionally biased region" description="Low complexity" evidence="3">
    <location>
        <begin position="159"/>
        <end position="179"/>
    </location>
</feature>
<dbReference type="EMBL" id="SPUK01000008">
    <property type="protein sequence ID" value="TQV94980.1"/>
    <property type="molecule type" value="Genomic_DNA"/>
</dbReference>
<dbReference type="STRING" id="43265.A0A545UZS9"/>
<organism evidence="4 5">
    <name type="scientific">Cordyceps javanica</name>
    <dbReference type="NCBI Taxonomy" id="43265"/>
    <lineage>
        <taxon>Eukaryota</taxon>
        <taxon>Fungi</taxon>
        <taxon>Dikarya</taxon>
        <taxon>Ascomycota</taxon>
        <taxon>Pezizomycotina</taxon>
        <taxon>Sordariomycetes</taxon>
        <taxon>Hypocreomycetidae</taxon>
        <taxon>Hypocreales</taxon>
        <taxon>Cordycipitaceae</taxon>
        <taxon>Cordyceps</taxon>
    </lineage>
</organism>
<gene>
    <name evidence="4" type="ORF">IF1G_05967</name>
</gene>
<feature type="compositionally biased region" description="Low complexity" evidence="3">
    <location>
        <begin position="288"/>
        <end position="304"/>
    </location>
</feature>
<evidence type="ECO:0000256" key="1">
    <source>
        <dbReference type="ARBA" id="ARBA00022737"/>
    </source>
</evidence>
<dbReference type="OrthoDB" id="10250130at2759"/>
<evidence type="ECO:0000313" key="5">
    <source>
        <dbReference type="Proteomes" id="UP000315783"/>
    </source>
</evidence>
<accession>A0A545UZS9</accession>
<keyword evidence="1" id="KW-0677">Repeat</keyword>
<dbReference type="InterPro" id="IPR015915">
    <property type="entry name" value="Kelch-typ_b-propeller"/>
</dbReference>
<dbReference type="PANTHER" id="PTHR47435">
    <property type="entry name" value="KELCH REPEAT PROTEIN (AFU_ORTHOLOGUE AFUA_5G12780)"/>
    <property type="match status" value="1"/>
</dbReference>
<sequence>MEQVKLLRRRTTDLLANAQQNITSTQQSFLSSAQQNIAQAQQNLPALSMPHFGSLRFGQSSPASAAGTTEPKATWECIDDIPALRRSAHSLDIVGGSAYIFGGEIGPSSGGGEGGEGGGASQLADNDMHVVRLPVSGASTDYLRIKAVPEKPYDEDAEATASSSDGAGSEAGSNSSISSPRGKGKGKERAIDIARPDLGDVPGPRAGHATAVIGSRIFLFGGHSGGHAGSNLQPLEEAGRVWVFDTRTRAWSHLDPAPAVKGGAITIHPAARSHHCAAAIDKPREFGTPTADASTTTSSATSTPTPAPPPTSPTTLRARAMSWRDWAVGDLAGPQEPAVGHVAESAVDEESRGYGTLFVHAGRLAGDRGNDLWAFDVRSRMWSELPSAPGPARDGAAICVSKSRLFRFGGCTSASSASSSSGGAEGGRLLLLGGQLDYLPLEVETTDDRRQRAGRAARSGGGARIEVAVRARDGWQTIVQHPTSTYSSTVTPSAPLASPRLRSSTPELAPAVGVGVGVGGSPGAQHEWPSPRSGATLEAVTMGGGREALVLAFGEGEPSGRFFLDDVWLFQPPTSSVAGGVTAAVMQAVVGRKTGEGRWARVAVRPHDGGEDEHHFFEDGQRPAPLLLPRARGLLAGAPMNNLEDSGLLVWGGLREDGARLGDGWVLRL</sequence>
<dbReference type="PANTHER" id="PTHR47435:SF4">
    <property type="entry name" value="KELCH REPEAT PROTEIN (AFU_ORTHOLOGUE AFUA_5G12780)"/>
    <property type="match status" value="1"/>
</dbReference>
<feature type="region of interest" description="Disordered" evidence="3">
    <location>
        <begin position="285"/>
        <end position="315"/>
    </location>
</feature>
<feature type="compositionally biased region" description="Low complexity" evidence="3">
    <location>
        <begin position="483"/>
        <end position="495"/>
    </location>
</feature>
<proteinExistence type="predicted"/>
<dbReference type="AlphaFoldDB" id="A0A545UZS9"/>
<dbReference type="SUPFAM" id="SSF117281">
    <property type="entry name" value="Kelch motif"/>
    <property type="match status" value="1"/>
</dbReference>
<dbReference type="Pfam" id="PF01344">
    <property type="entry name" value="Kelch_1"/>
    <property type="match status" value="1"/>
</dbReference>
<reference evidence="4 5" key="1">
    <citation type="journal article" date="2019" name="Appl. Microbiol. Biotechnol.">
        <title>Genome sequence of Isaria javanica and comparative genome analysis insights into family S53 peptidase evolution in fungal entomopathogens.</title>
        <authorList>
            <person name="Lin R."/>
            <person name="Zhang X."/>
            <person name="Xin B."/>
            <person name="Zou M."/>
            <person name="Gao Y."/>
            <person name="Qin F."/>
            <person name="Hu Q."/>
            <person name="Xie B."/>
            <person name="Cheng X."/>
        </authorList>
    </citation>
    <scope>NUCLEOTIDE SEQUENCE [LARGE SCALE GENOMIC DNA]</scope>
    <source>
        <strain evidence="4 5">IJ1G</strain>
    </source>
</reference>
<evidence type="ECO:0000313" key="4">
    <source>
        <dbReference type="EMBL" id="TQV94980.1"/>
    </source>
</evidence>
<protein>
    <submittedName>
        <fullName evidence="4">Kelch repeat type 1</fullName>
    </submittedName>
</protein>
<feature type="region of interest" description="Disordered" evidence="3">
    <location>
        <begin position="152"/>
        <end position="188"/>
    </location>
</feature>
<keyword evidence="2" id="KW-0408">Iron</keyword>
<evidence type="ECO:0000256" key="3">
    <source>
        <dbReference type="SAM" id="MobiDB-lite"/>
    </source>
</evidence>